<gene>
    <name evidence="2" type="ORF">SAMN06265218_103273</name>
</gene>
<evidence type="ECO:0008006" key="4">
    <source>
        <dbReference type="Google" id="ProtNLM"/>
    </source>
</evidence>
<dbReference type="AlphaFoldDB" id="A0A521BPG3"/>
<organism evidence="2 3">
    <name type="scientific">Fodinibius sediminis</name>
    <dbReference type="NCBI Taxonomy" id="1214077"/>
    <lineage>
        <taxon>Bacteria</taxon>
        <taxon>Pseudomonadati</taxon>
        <taxon>Balneolota</taxon>
        <taxon>Balneolia</taxon>
        <taxon>Balneolales</taxon>
        <taxon>Balneolaceae</taxon>
        <taxon>Fodinibius</taxon>
    </lineage>
</organism>
<reference evidence="2 3" key="1">
    <citation type="submission" date="2017-05" db="EMBL/GenBank/DDBJ databases">
        <authorList>
            <person name="Varghese N."/>
            <person name="Submissions S."/>
        </authorList>
    </citation>
    <scope>NUCLEOTIDE SEQUENCE [LARGE SCALE GENOMIC DNA]</scope>
    <source>
        <strain evidence="2 3">DSM 21194</strain>
    </source>
</reference>
<protein>
    <recommendedName>
        <fullName evidence="4">DUF4374 domain-containing protein</fullName>
    </recommendedName>
</protein>
<dbReference type="Pfam" id="PF14298">
    <property type="entry name" value="DUF4374"/>
    <property type="match status" value="1"/>
</dbReference>
<dbReference type="Proteomes" id="UP000317593">
    <property type="component" value="Unassembled WGS sequence"/>
</dbReference>
<dbReference type="InterPro" id="IPR025401">
    <property type="entry name" value="DUF4374"/>
</dbReference>
<evidence type="ECO:0000313" key="3">
    <source>
        <dbReference type="Proteomes" id="UP000317593"/>
    </source>
</evidence>
<evidence type="ECO:0000256" key="1">
    <source>
        <dbReference type="SAM" id="SignalP"/>
    </source>
</evidence>
<proteinExistence type="predicted"/>
<accession>A0A521BPG3</accession>
<dbReference type="EMBL" id="FXTH01000003">
    <property type="protein sequence ID" value="SMO49037.1"/>
    <property type="molecule type" value="Genomic_DNA"/>
</dbReference>
<keyword evidence="3" id="KW-1185">Reference proteome</keyword>
<sequence length="419" mass="46324">MNNPNTHSIMKLNRYLILSLLLSLLAVLGTACSSVTGSNDEQKQQQPTEYTVAFTAQGSANESTDYILNTENLMSGSLSAEGVGIEQTGWRYMANHNNTLFSIGYFDDNNVIAYELNEQGVITEKGRFVFQNTLDMVGHANKETMLAMEVPRVDFADRVLHKIDVPSVSIREKVNMRIWESREDSLVAWPTALTVRDGKLFVPFYKIHARGDFSTPQTDTAYVAVYSYPELEFEQYLKDIRMGPIGVYGLFNGMIADENDNLYAYSSASLANGFTTQGKPSGILRINNGENRFDSNYFFNVEEAAGGKINFLEYAGNGKAVANIVTDDSQLWGSFSAANEIHKLVVLDLENQTSTEVSNMPLHGGFYGSPWHVDNGTVYMSVTTSESAHVYKVDVASATAVKGAEIMGKELKGIYNLNP</sequence>
<feature type="signal peptide" evidence="1">
    <location>
        <begin position="1"/>
        <end position="33"/>
    </location>
</feature>
<evidence type="ECO:0000313" key="2">
    <source>
        <dbReference type="EMBL" id="SMO49037.1"/>
    </source>
</evidence>
<keyword evidence="1" id="KW-0732">Signal</keyword>
<feature type="chain" id="PRO_5021748604" description="DUF4374 domain-containing protein" evidence="1">
    <location>
        <begin position="34"/>
        <end position="419"/>
    </location>
</feature>
<name>A0A521BPG3_9BACT</name>